<keyword evidence="2" id="KW-1185">Reference proteome</keyword>
<dbReference type="AlphaFoldDB" id="A0A3P7QLT0"/>
<evidence type="ECO:0000313" key="2">
    <source>
        <dbReference type="Proteomes" id="UP000271889"/>
    </source>
</evidence>
<sequence>MNVAFTAGLALMVYSADECGEAVRVVRFDLRNVNLPTAENECYWIQFRGDLIRPRAFGDSKIARNRRKRGLGPFGVIEHEGLVPLGQTAMARRVGITALGNIFRFENPWKEVA</sequence>
<dbReference type="Proteomes" id="UP000271889">
    <property type="component" value="Unassembled WGS sequence"/>
</dbReference>
<evidence type="ECO:0000313" key="1">
    <source>
        <dbReference type="EMBL" id="VDN31926.1"/>
    </source>
</evidence>
<name>A0A3P7QLT0_CYLGO</name>
<accession>A0A3P7QLT0</accession>
<dbReference type="EMBL" id="UYRV01119819">
    <property type="protein sequence ID" value="VDN31926.1"/>
    <property type="molecule type" value="Genomic_DNA"/>
</dbReference>
<protein>
    <submittedName>
        <fullName evidence="1">Uncharacterized protein</fullName>
    </submittedName>
</protein>
<organism evidence="1 2">
    <name type="scientific">Cylicostephanus goldi</name>
    <name type="common">Nematode worm</name>
    <dbReference type="NCBI Taxonomy" id="71465"/>
    <lineage>
        <taxon>Eukaryota</taxon>
        <taxon>Metazoa</taxon>
        <taxon>Ecdysozoa</taxon>
        <taxon>Nematoda</taxon>
        <taxon>Chromadorea</taxon>
        <taxon>Rhabditida</taxon>
        <taxon>Rhabditina</taxon>
        <taxon>Rhabditomorpha</taxon>
        <taxon>Strongyloidea</taxon>
        <taxon>Strongylidae</taxon>
        <taxon>Cylicostephanus</taxon>
    </lineage>
</organism>
<reference evidence="1 2" key="1">
    <citation type="submission" date="2018-11" db="EMBL/GenBank/DDBJ databases">
        <authorList>
            <consortium name="Pathogen Informatics"/>
        </authorList>
    </citation>
    <scope>NUCLEOTIDE SEQUENCE [LARGE SCALE GENOMIC DNA]</scope>
</reference>
<gene>
    <name evidence="1" type="ORF">CGOC_LOCUS11964</name>
</gene>
<proteinExistence type="predicted"/>